<dbReference type="EMBL" id="LAFY01004397">
    <property type="protein sequence ID" value="KJX93036.1"/>
    <property type="molecule type" value="Genomic_DNA"/>
</dbReference>
<gene>
    <name evidence="1" type="ORF">TI39_contig4438g00003</name>
</gene>
<evidence type="ECO:0000313" key="1">
    <source>
        <dbReference type="EMBL" id="KJX93036.1"/>
    </source>
</evidence>
<dbReference type="Proteomes" id="UP000033647">
    <property type="component" value="Unassembled WGS sequence"/>
</dbReference>
<dbReference type="OrthoDB" id="10328193at2759"/>
<evidence type="ECO:0000313" key="2">
    <source>
        <dbReference type="Proteomes" id="UP000033647"/>
    </source>
</evidence>
<proteinExistence type="predicted"/>
<dbReference type="AlphaFoldDB" id="A0A0F4G6P7"/>
<keyword evidence="2" id="KW-1185">Reference proteome</keyword>
<reference evidence="1 2" key="1">
    <citation type="submission" date="2015-03" db="EMBL/GenBank/DDBJ databases">
        <title>RNA-seq based gene annotation and comparative genomics of four Zymoseptoria species reveal species-specific pathogenicity related genes and transposable element activity.</title>
        <authorList>
            <person name="Grandaubert J."/>
            <person name="Bhattacharyya A."/>
            <person name="Stukenbrock E.H."/>
        </authorList>
    </citation>
    <scope>NUCLEOTIDE SEQUENCE [LARGE SCALE GENOMIC DNA]</scope>
    <source>
        <strain evidence="1 2">Zb18110</strain>
    </source>
</reference>
<name>A0A0F4G6P7_9PEZI</name>
<protein>
    <submittedName>
        <fullName evidence="1">Uncharacterized protein</fullName>
    </submittedName>
</protein>
<comment type="caution">
    <text evidence="1">The sequence shown here is derived from an EMBL/GenBank/DDBJ whole genome shotgun (WGS) entry which is preliminary data.</text>
</comment>
<sequence>MASIPSPATKTTSIWAYEERQAAHLLCYQFRLPVSERKRIFDILFGEGVKRHADWARICATPRTAEDETTRDRLIDDIQRLQNGGTIVHTASGSGAPHTAQPTAPSDVSNTGLIGASAGLLNGGSEESADGLGGAVRDEVPQATTTGEGRWQQNFTREEHTNFDNSHPPARVGTSPATAIPAHARPSRPPDTAVIIQNNMLSAEMTRFDLQSMGLDLQPDISHFLHAREVAETLVGGRYVFFHDPNLSPDERADARAPCVLLAVSVALDLKLWNRVCIREQCRVCSK</sequence>
<accession>A0A0F4G6P7</accession>
<organism evidence="1 2">
    <name type="scientific">Zymoseptoria brevis</name>
    <dbReference type="NCBI Taxonomy" id="1047168"/>
    <lineage>
        <taxon>Eukaryota</taxon>
        <taxon>Fungi</taxon>
        <taxon>Dikarya</taxon>
        <taxon>Ascomycota</taxon>
        <taxon>Pezizomycotina</taxon>
        <taxon>Dothideomycetes</taxon>
        <taxon>Dothideomycetidae</taxon>
        <taxon>Mycosphaerellales</taxon>
        <taxon>Mycosphaerellaceae</taxon>
        <taxon>Zymoseptoria</taxon>
    </lineage>
</organism>